<proteinExistence type="inferred from homology"/>
<organism evidence="2 3">
    <name type="scientific">Thalassospira profundimaris</name>
    <dbReference type="NCBI Taxonomy" id="502049"/>
    <lineage>
        <taxon>Bacteria</taxon>
        <taxon>Pseudomonadati</taxon>
        <taxon>Pseudomonadota</taxon>
        <taxon>Alphaproteobacteria</taxon>
        <taxon>Rhodospirillales</taxon>
        <taxon>Thalassospiraceae</taxon>
        <taxon>Thalassospira</taxon>
    </lineage>
</organism>
<gene>
    <name evidence="2" type="ORF">TH6_15940</name>
</gene>
<comment type="caution">
    <text evidence="2">The sequence shown here is derived from an EMBL/GenBank/DDBJ whole genome shotgun (WGS) entry which is preliminary data.</text>
</comment>
<dbReference type="AlphaFoldDB" id="A0A367V5R4"/>
<dbReference type="GO" id="GO:0003677">
    <property type="term" value="F:DNA binding"/>
    <property type="evidence" value="ECO:0007669"/>
    <property type="project" value="InterPro"/>
</dbReference>
<dbReference type="InterPro" id="IPR041920">
    <property type="entry name" value="ROS/MUCR_sf"/>
</dbReference>
<sequence>MAETENSVLDRDELLQMTVDIVSAYVSNNALAAAQIPELISTVFASLDEIHEVDKEPEQEPLKPAVPIKKSIGDDFIVCLEDGKKLKMLKRHLRTTYNLTPDEYRAKWGLPSDYPMVAPNYAKQRSQFAKKIGLGRKAK</sequence>
<dbReference type="Gene3D" id="1.10.10.1550">
    <property type="entry name" value="ROS/MUCR transcriptional regulator protein"/>
    <property type="match status" value="1"/>
</dbReference>
<dbReference type="GO" id="GO:0008270">
    <property type="term" value="F:zinc ion binding"/>
    <property type="evidence" value="ECO:0007669"/>
    <property type="project" value="InterPro"/>
</dbReference>
<reference evidence="2 3" key="1">
    <citation type="submission" date="2014-07" db="EMBL/GenBank/DDBJ databases">
        <title>Draft genome sequence of Thalassospira profundimaris R8-17.</title>
        <authorList>
            <person name="Lai Q."/>
            <person name="Shao Z."/>
        </authorList>
    </citation>
    <scope>NUCLEOTIDE SEQUENCE [LARGE SCALE GENOMIC DNA]</scope>
    <source>
        <strain evidence="2 3">R8-17</strain>
    </source>
</reference>
<dbReference type="GO" id="GO:0006355">
    <property type="term" value="P:regulation of DNA-templated transcription"/>
    <property type="evidence" value="ECO:0007669"/>
    <property type="project" value="InterPro"/>
</dbReference>
<dbReference type="Proteomes" id="UP000253061">
    <property type="component" value="Unassembled WGS sequence"/>
</dbReference>
<evidence type="ECO:0000313" key="2">
    <source>
        <dbReference type="EMBL" id="RCK20548.1"/>
    </source>
</evidence>
<dbReference type="EMBL" id="JPWB01000007">
    <property type="protein sequence ID" value="RCK20548.1"/>
    <property type="molecule type" value="Genomic_DNA"/>
</dbReference>
<dbReference type="InterPro" id="IPR008807">
    <property type="entry name" value="ROS_MUCR"/>
</dbReference>
<evidence type="ECO:0000313" key="3">
    <source>
        <dbReference type="Proteomes" id="UP000253061"/>
    </source>
</evidence>
<name>A0A367V5R4_9PROT</name>
<evidence type="ECO:0000256" key="1">
    <source>
        <dbReference type="ARBA" id="ARBA00007031"/>
    </source>
</evidence>
<comment type="similarity">
    <text evidence="1">Belongs to the ros/MucR family.</text>
</comment>
<dbReference type="Pfam" id="PF05443">
    <property type="entry name" value="ROS_MUCR"/>
    <property type="match status" value="1"/>
</dbReference>
<accession>A0A367V5R4</accession>
<dbReference type="RefSeq" id="WP_062954832.1">
    <property type="nucleotide sequence ID" value="NZ_JPWB01000007.1"/>
</dbReference>
<protein>
    <submittedName>
        <fullName evidence="2">Transcriptional regulator</fullName>
    </submittedName>
</protein>